<name>A0A2W5R4C1_ANCNO</name>
<evidence type="ECO:0000256" key="5">
    <source>
        <dbReference type="ARBA" id="ARBA00022475"/>
    </source>
</evidence>
<keyword evidence="8 12" id="KW-0808">Transferase</keyword>
<keyword evidence="5 12" id="KW-1003">Cell membrane</keyword>
<comment type="pathway">
    <text evidence="2 12">Glycan metabolism; osmoregulated periplasmic glucan (OPG) biosynthesis.</text>
</comment>
<evidence type="ECO:0000256" key="4">
    <source>
        <dbReference type="ARBA" id="ARBA00020585"/>
    </source>
</evidence>
<evidence type="ECO:0000256" key="12">
    <source>
        <dbReference type="HAMAP-Rule" id="MF_01072"/>
    </source>
</evidence>
<dbReference type="AlphaFoldDB" id="A0A2W5R4C1"/>
<comment type="function">
    <text evidence="12">Involved in the biosynthesis of osmoregulated periplasmic glucans (OPGs).</text>
</comment>
<evidence type="ECO:0000256" key="2">
    <source>
        <dbReference type="ARBA" id="ARBA00005001"/>
    </source>
</evidence>
<dbReference type="GO" id="GO:0016758">
    <property type="term" value="F:hexosyltransferase activity"/>
    <property type="evidence" value="ECO:0007669"/>
    <property type="project" value="UniProtKB-UniRule"/>
</dbReference>
<evidence type="ECO:0000256" key="8">
    <source>
        <dbReference type="ARBA" id="ARBA00022679"/>
    </source>
</evidence>
<dbReference type="Proteomes" id="UP000248887">
    <property type="component" value="Unassembled WGS sequence"/>
</dbReference>
<protein>
    <recommendedName>
        <fullName evidence="4 12">Glucans biosynthesis glucosyltransferase H</fullName>
        <ecNumber evidence="12">2.4.1.-</ecNumber>
    </recommendedName>
</protein>
<dbReference type="NCBIfam" id="NF003958">
    <property type="entry name" value="PRK05454.2-1"/>
    <property type="match status" value="1"/>
</dbReference>
<evidence type="ECO:0000256" key="3">
    <source>
        <dbReference type="ARBA" id="ARBA00009337"/>
    </source>
</evidence>
<keyword evidence="9 12" id="KW-0812">Transmembrane</keyword>
<organism evidence="14 15">
    <name type="scientific">Ancylobacter novellus</name>
    <name type="common">Thiobacillus novellus</name>
    <dbReference type="NCBI Taxonomy" id="921"/>
    <lineage>
        <taxon>Bacteria</taxon>
        <taxon>Pseudomonadati</taxon>
        <taxon>Pseudomonadota</taxon>
        <taxon>Alphaproteobacteria</taxon>
        <taxon>Hyphomicrobiales</taxon>
        <taxon>Xanthobacteraceae</taxon>
        <taxon>Ancylobacter</taxon>
    </lineage>
</organism>
<sequence length="724" mass="76777">MDGVVATDRVAGADPRAFLPALPDEAPLEMPVQSLTRGRRAARPPGPHAALLARRVFVIGGAGALTLFAGYQMYLVLDVGGLTALESVVLGLFVILFAWISFSFTNALGGVMAMLGRGGGTLDIDPDGPLPALSTRTALLMPTYNEAPARVFAGLQATYESVAQTGAIAAFDFFILSDTTDPDIWVAEEAGFLALRAHLGEGARLFYRRRARNTDRKAGNIADWVTRFGGAYDNMLVLDADSVMTGACIVQIAGAMERNPQVGLIQTLPVIVGGRTLFARMQQFAGRLYGPLLAQGLAWWHGPDSNYWGHNAIIRTRAFAGCAGLPHLKGRKPFGGHILSHDFVEAALIRRGGWGVHIVPGLQGSYEEGPPSLTDLAVRDRRWCQGNLQHAAVLPGRGLHPVSRLHLLTGIGAYVTAPLWLVMLLAGLLTALQARFVPPDYFPSEFSLFPSWPAQDPVRAAWVFVGTMAVLLLPKLMGYALMLRDGTARRGFGGGAFAFAGLLVETLIAGLAAPVMMLAQSAAVASILAGRDGGWQPQRRDDGSVGLRETMRHFAPHTLFGLVLGGAALAISLPLFLWMTPVVLGLVLAIPLVLWTSSARAGFSGAGLLTTPEHSAPPAVLVRANALAAEMAARTQVEEAVARLRGDAELLAAHRAMLPEAGQRPPGDYAPERLVARAKAHDAPDLPTALHLLTPREKAAALGDAAALERLLALASRATPAAQS</sequence>
<dbReference type="NCBIfam" id="NF003956">
    <property type="entry name" value="PRK05454.1-3"/>
    <property type="match status" value="1"/>
</dbReference>
<comment type="subcellular location">
    <subcellularLocation>
        <location evidence="1">Cell inner membrane</location>
        <topology evidence="1">Multi-pass membrane protein</topology>
    </subcellularLocation>
    <subcellularLocation>
        <location evidence="12">Cell membrane</location>
        <topology evidence="12">Multi-pass membrane protein</topology>
    </subcellularLocation>
</comment>
<keyword evidence="6" id="KW-0997">Cell inner membrane</keyword>
<evidence type="ECO:0000256" key="7">
    <source>
        <dbReference type="ARBA" id="ARBA00022676"/>
    </source>
</evidence>
<evidence type="ECO:0000256" key="1">
    <source>
        <dbReference type="ARBA" id="ARBA00004429"/>
    </source>
</evidence>
<feature type="domain" description="Glycosyltransferase 2-like" evidence="13">
    <location>
        <begin position="236"/>
        <end position="430"/>
    </location>
</feature>
<dbReference type="InterPro" id="IPR050321">
    <property type="entry name" value="Glycosyltr_2/OpgH_subfam"/>
</dbReference>
<evidence type="ECO:0000259" key="13">
    <source>
        <dbReference type="Pfam" id="PF13632"/>
    </source>
</evidence>
<feature type="transmembrane region" description="Helical" evidence="12">
    <location>
        <begin position="56"/>
        <end position="76"/>
    </location>
</feature>
<evidence type="ECO:0000313" key="14">
    <source>
        <dbReference type="EMBL" id="PZQ83604.1"/>
    </source>
</evidence>
<keyword evidence="10 12" id="KW-1133">Transmembrane helix</keyword>
<dbReference type="UniPathway" id="UPA00637"/>
<dbReference type="GO" id="GO:0009250">
    <property type="term" value="P:glucan biosynthetic process"/>
    <property type="evidence" value="ECO:0007669"/>
    <property type="project" value="UniProtKB-UniRule"/>
</dbReference>
<comment type="caution">
    <text evidence="14">The sequence shown here is derived from an EMBL/GenBank/DDBJ whole genome shotgun (WGS) entry which is preliminary data.</text>
</comment>
<dbReference type="EMBL" id="QFQD01000017">
    <property type="protein sequence ID" value="PZQ83604.1"/>
    <property type="molecule type" value="Genomic_DNA"/>
</dbReference>
<dbReference type="HAMAP" id="MF_01072">
    <property type="entry name" value="MdoH_OpgH"/>
    <property type="match status" value="1"/>
</dbReference>
<feature type="transmembrane region" description="Helical" evidence="12">
    <location>
        <begin position="88"/>
        <end position="108"/>
    </location>
</feature>
<evidence type="ECO:0000256" key="6">
    <source>
        <dbReference type="ARBA" id="ARBA00022519"/>
    </source>
</evidence>
<evidence type="ECO:0000256" key="11">
    <source>
        <dbReference type="ARBA" id="ARBA00023136"/>
    </source>
</evidence>
<dbReference type="SUPFAM" id="SSF53448">
    <property type="entry name" value="Nucleotide-diphospho-sugar transferases"/>
    <property type="match status" value="1"/>
</dbReference>
<dbReference type="PANTHER" id="PTHR43867">
    <property type="entry name" value="CELLULOSE SYNTHASE CATALYTIC SUBUNIT A [UDP-FORMING]"/>
    <property type="match status" value="1"/>
</dbReference>
<dbReference type="InterPro" id="IPR029044">
    <property type="entry name" value="Nucleotide-diphossugar_trans"/>
</dbReference>
<comment type="similarity">
    <text evidence="3 12">Belongs to the glycosyltransferase 2 family. OpgH subfamily.</text>
</comment>
<feature type="transmembrane region" description="Helical" evidence="12">
    <location>
        <begin position="407"/>
        <end position="432"/>
    </location>
</feature>
<dbReference type="GO" id="GO:0005886">
    <property type="term" value="C:plasma membrane"/>
    <property type="evidence" value="ECO:0007669"/>
    <property type="project" value="UniProtKB-SubCell"/>
</dbReference>
<feature type="transmembrane region" description="Helical" evidence="12">
    <location>
        <begin position="492"/>
        <end position="511"/>
    </location>
</feature>
<dbReference type="InterPro" id="IPR001173">
    <property type="entry name" value="Glyco_trans_2-like"/>
</dbReference>
<keyword evidence="11 12" id="KW-0472">Membrane</keyword>
<gene>
    <name evidence="12" type="primary">opgH</name>
    <name evidence="14" type="ORF">DI549_07045</name>
</gene>
<proteinExistence type="inferred from homology"/>
<reference evidence="14 15" key="1">
    <citation type="submission" date="2017-08" db="EMBL/GenBank/DDBJ databases">
        <title>Infants hospitalized years apart are colonized by the same room-sourced microbial strains.</title>
        <authorList>
            <person name="Brooks B."/>
            <person name="Olm M.R."/>
            <person name="Firek B.A."/>
            <person name="Baker R."/>
            <person name="Thomas B.C."/>
            <person name="Morowitz M.J."/>
            <person name="Banfield J.F."/>
        </authorList>
    </citation>
    <scope>NUCLEOTIDE SEQUENCE [LARGE SCALE GENOMIC DNA]</scope>
    <source>
        <strain evidence="14">S2_005_001_R2_27</strain>
    </source>
</reference>
<evidence type="ECO:0000256" key="9">
    <source>
        <dbReference type="ARBA" id="ARBA00022692"/>
    </source>
</evidence>
<dbReference type="Gene3D" id="3.90.550.10">
    <property type="entry name" value="Spore Coat Polysaccharide Biosynthesis Protein SpsA, Chain A"/>
    <property type="match status" value="1"/>
</dbReference>
<dbReference type="InterPro" id="IPR023725">
    <property type="entry name" value="Glucans_biosynth_gluTrFase_H"/>
</dbReference>
<dbReference type="EC" id="2.4.1.-" evidence="12"/>
<dbReference type="Pfam" id="PF13632">
    <property type="entry name" value="Glyco_trans_2_3"/>
    <property type="match status" value="1"/>
</dbReference>
<feature type="transmembrane region" description="Helical" evidence="12">
    <location>
        <begin position="554"/>
        <end position="571"/>
    </location>
</feature>
<evidence type="ECO:0000313" key="15">
    <source>
        <dbReference type="Proteomes" id="UP000248887"/>
    </source>
</evidence>
<keyword evidence="7 12" id="KW-0328">Glycosyltransferase</keyword>
<feature type="transmembrane region" description="Helical" evidence="12">
    <location>
        <begin position="460"/>
        <end position="480"/>
    </location>
</feature>
<dbReference type="CDD" id="cd04191">
    <property type="entry name" value="Glucan_BSP_MdoH"/>
    <property type="match status" value="1"/>
</dbReference>
<dbReference type="NCBIfam" id="NF003962">
    <property type="entry name" value="PRK05454.2-5"/>
    <property type="match status" value="1"/>
</dbReference>
<feature type="transmembrane region" description="Helical" evidence="12">
    <location>
        <begin position="577"/>
        <end position="595"/>
    </location>
</feature>
<dbReference type="PANTHER" id="PTHR43867:SF5">
    <property type="entry name" value="GLUCANS BIOSYNTHESIS GLUCOSYLTRANSFERASE H"/>
    <property type="match status" value="1"/>
</dbReference>
<evidence type="ECO:0000256" key="10">
    <source>
        <dbReference type="ARBA" id="ARBA00022989"/>
    </source>
</evidence>
<accession>A0A2W5R4C1</accession>